<sequence>MQALSPLMDQITIKKRVTGPDADEQPNPSADAVHNTASSGMWLKKRVHRGQRVIQAQPYLQRDNLMHA</sequence>
<dbReference type="Proteomes" id="UP000308092">
    <property type="component" value="Unassembled WGS sequence"/>
</dbReference>
<evidence type="ECO:0000256" key="1">
    <source>
        <dbReference type="SAM" id="MobiDB-lite"/>
    </source>
</evidence>
<dbReference type="VEuPathDB" id="FungiDB:EYZ11_004489"/>
<gene>
    <name evidence="2" type="ORF">EYZ11_004489</name>
</gene>
<reference evidence="2 3" key="1">
    <citation type="submission" date="2019-03" db="EMBL/GenBank/DDBJ databases">
        <title>The genome sequence of a newly discovered highly antifungal drug resistant Aspergillus species, Aspergillus tanneri NIH 1004.</title>
        <authorList>
            <person name="Mounaud S."/>
            <person name="Singh I."/>
            <person name="Joardar V."/>
            <person name="Pakala S."/>
            <person name="Pakala S."/>
            <person name="Venepally P."/>
            <person name="Hoover J."/>
            <person name="Nierman W."/>
            <person name="Chung J."/>
            <person name="Losada L."/>
        </authorList>
    </citation>
    <scope>NUCLEOTIDE SEQUENCE [LARGE SCALE GENOMIC DNA]</scope>
    <source>
        <strain evidence="2 3">NIH1004</strain>
    </source>
</reference>
<protein>
    <submittedName>
        <fullName evidence="2">Uncharacterized protein</fullName>
    </submittedName>
</protein>
<comment type="caution">
    <text evidence="2">The sequence shown here is derived from an EMBL/GenBank/DDBJ whole genome shotgun (WGS) entry which is preliminary data.</text>
</comment>
<evidence type="ECO:0000313" key="3">
    <source>
        <dbReference type="Proteomes" id="UP000308092"/>
    </source>
</evidence>
<accession>A0A4S3JKB2</accession>
<dbReference type="AlphaFoldDB" id="A0A4S3JKB2"/>
<feature type="region of interest" description="Disordered" evidence="1">
    <location>
        <begin position="16"/>
        <end position="38"/>
    </location>
</feature>
<dbReference type="EMBL" id="SOSA01000131">
    <property type="protein sequence ID" value="THC96029.1"/>
    <property type="molecule type" value="Genomic_DNA"/>
</dbReference>
<keyword evidence="3" id="KW-1185">Reference proteome</keyword>
<evidence type="ECO:0000313" key="2">
    <source>
        <dbReference type="EMBL" id="THC96029.1"/>
    </source>
</evidence>
<organism evidence="2 3">
    <name type="scientific">Aspergillus tanneri</name>
    <dbReference type="NCBI Taxonomy" id="1220188"/>
    <lineage>
        <taxon>Eukaryota</taxon>
        <taxon>Fungi</taxon>
        <taxon>Dikarya</taxon>
        <taxon>Ascomycota</taxon>
        <taxon>Pezizomycotina</taxon>
        <taxon>Eurotiomycetes</taxon>
        <taxon>Eurotiomycetidae</taxon>
        <taxon>Eurotiales</taxon>
        <taxon>Aspergillaceae</taxon>
        <taxon>Aspergillus</taxon>
        <taxon>Aspergillus subgen. Circumdati</taxon>
    </lineage>
</organism>
<proteinExistence type="predicted"/>
<name>A0A4S3JKB2_9EURO</name>